<dbReference type="eggNOG" id="COG1609">
    <property type="taxonomic scope" value="Bacteria"/>
</dbReference>
<dbReference type="SUPFAM" id="SSF47413">
    <property type="entry name" value="lambda repressor-like DNA-binding domains"/>
    <property type="match status" value="1"/>
</dbReference>
<dbReference type="CDD" id="cd06267">
    <property type="entry name" value="PBP1_LacI_sugar_binding-like"/>
    <property type="match status" value="1"/>
</dbReference>
<evidence type="ECO:0000256" key="1">
    <source>
        <dbReference type="ARBA" id="ARBA00023015"/>
    </source>
</evidence>
<dbReference type="PANTHER" id="PTHR30146">
    <property type="entry name" value="LACI-RELATED TRANSCRIPTIONAL REPRESSOR"/>
    <property type="match status" value="1"/>
</dbReference>
<dbReference type="PROSITE" id="PS50932">
    <property type="entry name" value="HTH_LACI_2"/>
    <property type="match status" value="1"/>
</dbReference>
<dbReference type="Gene3D" id="3.40.50.2300">
    <property type="match status" value="2"/>
</dbReference>
<dbReference type="Pfam" id="PF00356">
    <property type="entry name" value="LacI"/>
    <property type="match status" value="1"/>
</dbReference>
<accession>Q1ASW1</accession>
<feature type="domain" description="HTH lacI-type" evidence="4">
    <location>
        <begin position="18"/>
        <end position="72"/>
    </location>
</feature>
<dbReference type="CDD" id="cd01392">
    <property type="entry name" value="HTH_LacI"/>
    <property type="match status" value="1"/>
</dbReference>
<dbReference type="PANTHER" id="PTHR30146:SF109">
    <property type="entry name" value="HTH-TYPE TRANSCRIPTIONAL REGULATOR GALS"/>
    <property type="match status" value="1"/>
</dbReference>
<dbReference type="RefSeq" id="WP_011565526.1">
    <property type="nucleotide sequence ID" value="NC_008148.1"/>
</dbReference>
<evidence type="ECO:0000256" key="3">
    <source>
        <dbReference type="ARBA" id="ARBA00023163"/>
    </source>
</evidence>
<keyword evidence="2" id="KW-0238">DNA-binding</keyword>
<protein>
    <submittedName>
        <fullName evidence="6">Transcriptional regulator, LacI family</fullName>
    </submittedName>
</protein>
<evidence type="ECO:0000259" key="5">
    <source>
        <dbReference type="PROSITE" id="PS50943"/>
    </source>
</evidence>
<dbReference type="SMART" id="SM00530">
    <property type="entry name" value="HTH_XRE"/>
    <property type="match status" value="1"/>
</dbReference>
<dbReference type="InterPro" id="IPR028082">
    <property type="entry name" value="Peripla_BP_I"/>
</dbReference>
<keyword evidence="3" id="KW-0804">Transcription</keyword>
<dbReference type="GO" id="GO:0003700">
    <property type="term" value="F:DNA-binding transcription factor activity"/>
    <property type="evidence" value="ECO:0007669"/>
    <property type="project" value="TreeGrafter"/>
</dbReference>
<name>Q1ASW1_RUBXD</name>
<organism evidence="6 7">
    <name type="scientific">Rubrobacter xylanophilus (strain DSM 9941 / JCM 11954 / NBRC 16129 / PRD-1)</name>
    <dbReference type="NCBI Taxonomy" id="266117"/>
    <lineage>
        <taxon>Bacteria</taxon>
        <taxon>Bacillati</taxon>
        <taxon>Actinomycetota</taxon>
        <taxon>Rubrobacteria</taxon>
        <taxon>Rubrobacterales</taxon>
        <taxon>Rubrobacteraceae</taxon>
        <taxon>Rubrobacter</taxon>
    </lineage>
</organism>
<keyword evidence="7" id="KW-1185">Reference proteome</keyword>
<dbReference type="GO" id="GO:0000976">
    <property type="term" value="F:transcription cis-regulatory region binding"/>
    <property type="evidence" value="ECO:0007669"/>
    <property type="project" value="TreeGrafter"/>
</dbReference>
<dbReference type="EMBL" id="CP000386">
    <property type="protein sequence ID" value="ABG05517.1"/>
    <property type="molecule type" value="Genomic_DNA"/>
</dbReference>
<evidence type="ECO:0000256" key="2">
    <source>
        <dbReference type="ARBA" id="ARBA00023125"/>
    </source>
</evidence>
<dbReference type="PROSITE" id="PS00356">
    <property type="entry name" value="HTH_LACI_1"/>
    <property type="match status" value="1"/>
</dbReference>
<dbReference type="OrthoDB" id="37081at2"/>
<dbReference type="SUPFAM" id="SSF53822">
    <property type="entry name" value="Periplasmic binding protein-like I"/>
    <property type="match status" value="1"/>
</dbReference>
<evidence type="ECO:0000259" key="4">
    <source>
        <dbReference type="PROSITE" id="PS50932"/>
    </source>
</evidence>
<dbReference type="PRINTS" id="PR00036">
    <property type="entry name" value="HTHLACI"/>
</dbReference>
<keyword evidence="1" id="KW-0805">Transcription regulation</keyword>
<dbReference type="Gene3D" id="1.10.260.40">
    <property type="entry name" value="lambda repressor-like DNA-binding domains"/>
    <property type="match status" value="1"/>
</dbReference>
<dbReference type="InterPro" id="IPR001387">
    <property type="entry name" value="Cro/C1-type_HTH"/>
</dbReference>
<dbReference type="InterPro" id="IPR010982">
    <property type="entry name" value="Lambda_DNA-bd_dom_sf"/>
</dbReference>
<proteinExistence type="predicted"/>
<evidence type="ECO:0000313" key="6">
    <source>
        <dbReference type="EMBL" id="ABG05517.1"/>
    </source>
</evidence>
<dbReference type="STRING" id="266117.Rxyl_2600"/>
<dbReference type="AlphaFoldDB" id="Q1ASW1"/>
<dbReference type="PROSITE" id="PS50943">
    <property type="entry name" value="HTH_CROC1"/>
    <property type="match status" value="1"/>
</dbReference>
<sequence length="349" mass="38223">MSGAARREEEPGRPGGRVTLRDVAREAGVSIKTVSRVVNGEREVNPETAARVSEVLSRLRYRPNELARSLKGRRSRTIGLMIADISNPFYSGCAKAVEEVARERGYAVILCASAEDARTEREYVDLLVQRRVEGLLLVPAADGHEYLRQEQTAGLAVVALDRPIAGLPTDAVIVQNRAGTRRAVQHLIEHGHRRIAFVGAGKGLYTTRKRLEGYREALREAGLEELVRLEAPDASSAAGRMRELLALNTPPTAVFAANNLITLGVLQALERAGARVPEDVALVGFDDFALAAVLRPRLTLVRQPADELGRRAARLLIDRLENKLPPTPRRIVLPTELIIRESCGCQPNP</sequence>
<dbReference type="Proteomes" id="UP000006637">
    <property type="component" value="Chromosome"/>
</dbReference>
<gene>
    <name evidence="6" type="ordered locus">Rxyl_2600</name>
</gene>
<dbReference type="InterPro" id="IPR000843">
    <property type="entry name" value="HTH_LacI"/>
</dbReference>
<dbReference type="InterPro" id="IPR046335">
    <property type="entry name" value="LacI/GalR-like_sensor"/>
</dbReference>
<dbReference type="KEGG" id="rxy:Rxyl_2600"/>
<dbReference type="SMART" id="SM00354">
    <property type="entry name" value="HTH_LACI"/>
    <property type="match status" value="1"/>
</dbReference>
<dbReference type="HOGENOM" id="CLU_037628_6_1_11"/>
<dbReference type="Pfam" id="PF13377">
    <property type="entry name" value="Peripla_BP_3"/>
    <property type="match status" value="1"/>
</dbReference>
<reference evidence="6 7" key="1">
    <citation type="submission" date="2006-06" db="EMBL/GenBank/DDBJ databases">
        <title>Complete sequence of Rubrobacter xylanophilus DSM 9941.</title>
        <authorList>
            <consortium name="US DOE Joint Genome Institute"/>
            <person name="Copeland A."/>
            <person name="Lucas S."/>
            <person name="Lapidus A."/>
            <person name="Barry K."/>
            <person name="Detter J.C."/>
            <person name="Glavina del Rio T."/>
            <person name="Hammon N."/>
            <person name="Israni S."/>
            <person name="Dalin E."/>
            <person name="Tice H."/>
            <person name="Pitluck S."/>
            <person name="Munk A.C."/>
            <person name="Brettin T."/>
            <person name="Bruce D."/>
            <person name="Han C."/>
            <person name="Tapia R."/>
            <person name="Gilna P."/>
            <person name="Schmutz J."/>
            <person name="Larimer F."/>
            <person name="Land M."/>
            <person name="Hauser L."/>
            <person name="Kyrpides N."/>
            <person name="Lykidis A."/>
            <person name="da Costa M.S."/>
            <person name="Rainey F.A."/>
            <person name="Empadinhas N."/>
            <person name="Jolivet E."/>
            <person name="Battista J.R."/>
            <person name="Richardson P."/>
        </authorList>
    </citation>
    <scope>NUCLEOTIDE SEQUENCE [LARGE SCALE GENOMIC DNA]</scope>
    <source>
        <strain evidence="7">DSM 9941 / NBRC 16129 / PRD-1</strain>
    </source>
</reference>
<evidence type="ECO:0000313" key="7">
    <source>
        <dbReference type="Proteomes" id="UP000006637"/>
    </source>
</evidence>
<feature type="domain" description="HTH cro/C1-type" evidence="5">
    <location>
        <begin position="19"/>
        <end position="66"/>
    </location>
</feature>
<dbReference type="PhylomeDB" id="Q1ASW1"/>